<evidence type="ECO:0000256" key="15">
    <source>
        <dbReference type="ARBA" id="ARBA00049929"/>
    </source>
</evidence>
<dbReference type="InterPro" id="IPR001848">
    <property type="entry name" value="Ribosomal_uS10"/>
</dbReference>
<evidence type="ECO:0000256" key="8">
    <source>
        <dbReference type="ARBA" id="ARBA00022917"/>
    </source>
</evidence>
<dbReference type="EMBL" id="JAULSO010000001">
    <property type="protein sequence ID" value="KAK3692693.1"/>
    <property type="molecule type" value="Genomic_DNA"/>
</dbReference>
<feature type="domain" description="Small ribosomal subunit protein uS10" evidence="18">
    <location>
        <begin position="117"/>
        <end position="214"/>
    </location>
</feature>
<name>A0AAE1CFV9_9PEZI</name>
<dbReference type="HAMAP" id="MF_00508">
    <property type="entry name" value="Ribosomal_uS10"/>
    <property type="match status" value="1"/>
</dbReference>
<dbReference type="InterPro" id="IPR050203">
    <property type="entry name" value="Trp-tRNA_synthetase"/>
</dbReference>
<dbReference type="InterPro" id="IPR002306">
    <property type="entry name" value="Trp-tRNA-ligase"/>
</dbReference>
<organism evidence="19 20">
    <name type="scientific">Podospora appendiculata</name>
    <dbReference type="NCBI Taxonomy" id="314037"/>
    <lineage>
        <taxon>Eukaryota</taxon>
        <taxon>Fungi</taxon>
        <taxon>Dikarya</taxon>
        <taxon>Ascomycota</taxon>
        <taxon>Pezizomycotina</taxon>
        <taxon>Sordariomycetes</taxon>
        <taxon>Sordariomycetidae</taxon>
        <taxon>Sordariales</taxon>
        <taxon>Podosporaceae</taxon>
        <taxon>Podospora</taxon>
    </lineage>
</organism>
<dbReference type="GO" id="GO:0005759">
    <property type="term" value="C:mitochondrial matrix"/>
    <property type="evidence" value="ECO:0007669"/>
    <property type="project" value="TreeGrafter"/>
</dbReference>
<evidence type="ECO:0000313" key="20">
    <source>
        <dbReference type="Proteomes" id="UP001270362"/>
    </source>
</evidence>
<evidence type="ECO:0000256" key="12">
    <source>
        <dbReference type="ARBA" id="ARBA00030268"/>
    </source>
</evidence>
<dbReference type="Pfam" id="PF00579">
    <property type="entry name" value="tRNA-synt_1b"/>
    <property type="match status" value="1"/>
</dbReference>
<dbReference type="AlphaFoldDB" id="A0AAE1CFV9"/>
<evidence type="ECO:0000259" key="18">
    <source>
        <dbReference type="SMART" id="SM01403"/>
    </source>
</evidence>
<dbReference type="Proteomes" id="UP001270362">
    <property type="component" value="Unassembled WGS sequence"/>
</dbReference>
<evidence type="ECO:0000256" key="6">
    <source>
        <dbReference type="ARBA" id="ARBA00022741"/>
    </source>
</evidence>
<dbReference type="SUPFAM" id="SSF52374">
    <property type="entry name" value="Nucleotidylyl transferase"/>
    <property type="match status" value="1"/>
</dbReference>
<sequence>MNSAPLLRPLRSMLQGRLQLATTTRTARTALRPATRLRTNASIATDPKAAAAAVDASAPSTATTTSPPPPTPLSNTTPLDVQEAADAGDVSRMPRSLEALYLKPLRREAEFGVPSCDLQLRSYSVRNLEFFCDFALRAAYYCGLPAFGPVPLPRKTERWTVPKGHFIDKKSQENFERITLRRLIQIRDGHPETVQVWLAFLQKHAYYGIGMKANVWEFSKLGVGKAMDEKAAEVSKLLEDKWEHLGHVKKLEGIEDIEEFLATERTKVSGGRIARAGARQQLLGSFFGPAELRCTGSPRSLSHTRTLTLTLAQRRRFASSRSGPLPVGPTAPTAPKVIFSGIQPTGVPHLGNYLGALKQWKRMQDEADPGTTLLFSIVDLHALTMPRRMGTLAQGKREMLAALLAVGLDPQRSIIFYQSTVPAHSELQWILSCTASMGYLSRMTQWKDKMALATNASLQDDGTTKRLKHGLFSYPILQAADILVHRATHVPVGDDQRQHLEFARECVTNFNHAYGGSYLVAPQTMVSPAKRVMSLRDPTKKMSKSDLDPFSTITLADEAYKVQKKITTALTDSDPTVSYDPAGRPGVANLLELWSHFDPHKRTPAVLAAGLVGVQNHLGTLKARVGQAVEAEMQEIRERYLEFLAPGKAGYLDEVVQEGGRKARESAEETMKIVREAVELGA</sequence>
<evidence type="ECO:0000256" key="14">
    <source>
        <dbReference type="ARBA" id="ARBA00042916"/>
    </source>
</evidence>
<comment type="caution">
    <text evidence="19">The sequence shown here is derived from an EMBL/GenBank/DDBJ whole genome shotgun (WGS) entry which is preliminary data.</text>
</comment>
<evidence type="ECO:0000256" key="17">
    <source>
        <dbReference type="SAM" id="MobiDB-lite"/>
    </source>
</evidence>
<dbReference type="HAMAP" id="MF_00140_B">
    <property type="entry name" value="Trp_tRNA_synth_B"/>
    <property type="match status" value="1"/>
</dbReference>
<keyword evidence="9" id="KW-0689">Ribosomal protein</keyword>
<dbReference type="SUPFAM" id="SSF54999">
    <property type="entry name" value="Ribosomal protein S10"/>
    <property type="match status" value="1"/>
</dbReference>
<dbReference type="GO" id="GO:0005524">
    <property type="term" value="F:ATP binding"/>
    <property type="evidence" value="ECO:0007669"/>
    <property type="project" value="UniProtKB-KW"/>
</dbReference>
<keyword evidence="20" id="KW-1185">Reference proteome</keyword>
<gene>
    <name evidence="19" type="ORF">B0T22DRAFT_532120</name>
</gene>
<evidence type="ECO:0000256" key="3">
    <source>
        <dbReference type="ARBA" id="ARBA00007102"/>
    </source>
</evidence>
<keyword evidence="8" id="KW-0648">Protein biosynthesis</keyword>
<evidence type="ECO:0000256" key="13">
    <source>
        <dbReference type="ARBA" id="ARBA00035261"/>
    </source>
</evidence>
<reference evidence="19" key="2">
    <citation type="submission" date="2023-06" db="EMBL/GenBank/DDBJ databases">
        <authorList>
            <consortium name="Lawrence Berkeley National Laboratory"/>
            <person name="Haridas S."/>
            <person name="Hensen N."/>
            <person name="Bonometti L."/>
            <person name="Westerberg I."/>
            <person name="Brannstrom I.O."/>
            <person name="Guillou S."/>
            <person name="Cros-Aarteil S."/>
            <person name="Calhoun S."/>
            <person name="Kuo A."/>
            <person name="Mondo S."/>
            <person name="Pangilinan J."/>
            <person name="Riley R."/>
            <person name="Labutti K."/>
            <person name="Andreopoulos B."/>
            <person name="Lipzen A."/>
            <person name="Chen C."/>
            <person name="Yanf M."/>
            <person name="Daum C."/>
            <person name="Ng V."/>
            <person name="Clum A."/>
            <person name="Steindorff A."/>
            <person name="Ohm R."/>
            <person name="Martin F."/>
            <person name="Silar P."/>
            <person name="Natvig D."/>
            <person name="Lalanne C."/>
            <person name="Gautier V."/>
            <person name="Ament-Velasquez S.L."/>
            <person name="Kruys A."/>
            <person name="Hutchinson M.I."/>
            <person name="Powell A.J."/>
            <person name="Barry K."/>
            <person name="Miller A.N."/>
            <person name="Grigoriev I.V."/>
            <person name="Debuchy R."/>
            <person name="Gladieux P."/>
            <person name="Thoren M.H."/>
            <person name="Johannesson H."/>
        </authorList>
    </citation>
    <scope>NUCLEOTIDE SEQUENCE</scope>
    <source>
        <strain evidence="19">CBS 314.62</strain>
    </source>
</reference>
<evidence type="ECO:0000256" key="1">
    <source>
        <dbReference type="ARBA" id="ARBA00004173"/>
    </source>
</evidence>
<proteinExistence type="inferred from homology"/>
<dbReference type="GO" id="GO:0005840">
    <property type="term" value="C:ribosome"/>
    <property type="evidence" value="ECO:0007669"/>
    <property type="project" value="UniProtKB-KW"/>
</dbReference>
<evidence type="ECO:0000256" key="16">
    <source>
        <dbReference type="ARBA" id="ARBA00078476"/>
    </source>
</evidence>
<dbReference type="GO" id="GO:0070183">
    <property type="term" value="P:mitochondrial tryptophanyl-tRNA aminoacylation"/>
    <property type="evidence" value="ECO:0007669"/>
    <property type="project" value="TreeGrafter"/>
</dbReference>
<evidence type="ECO:0000256" key="9">
    <source>
        <dbReference type="ARBA" id="ARBA00022980"/>
    </source>
</evidence>
<dbReference type="InterPro" id="IPR001412">
    <property type="entry name" value="aa-tRNA-synth_I_CS"/>
</dbReference>
<dbReference type="GO" id="GO:1990904">
    <property type="term" value="C:ribonucleoprotein complex"/>
    <property type="evidence" value="ECO:0007669"/>
    <property type="project" value="UniProtKB-KW"/>
</dbReference>
<evidence type="ECO:0000256" key="4">
    <source>
        <dbReference type="ARBA" id="ARBA00013161"/>
    </source>
</evidence>
<feature type="compositionally biased region" description="Low complexity" evidence="17">
    <location>
        <begin position="48"/>
        <end position="65"/>
    </location>
</feature>
<protein>
    <recommendedName>
        <fullName evidence="13">Small ribosomal subunit protein uS10m</fullName>
        <ecNumber evidence="4">6.1.1.2</ecNumber>
    </recommendedName>
    <alternativeName>
        <fullName evidence="14">37S ribosomal protein S10, mitochondrial</fullName>
    </alternativeName>
    <alternativeName>
        <fullName evidence="16">Mitochondrial ribosomal small subunit protein 10</fullName>
    </alternativeName>
    <alternativeName>
        <fullName evidence="12">Tryptophanyl-tRNA synthetase</fullName>
    </alternativeName>
</protein>
<dbReference type="EC" id="6.1.1.2" evidence="4"/>
<dbReference type="Gene3D" id="3.40.50.620">
    <property type="entry name" value="HUPs"/>
    <property type="match status" value="1"/>
</dbReference>
<accession>A0AAE1CFV9</accession>
<evidence type="ECO:0000256" key="10">
    <source>
        <dbReference type="ARBA" id="ARBA00023146"/>
    </source>
</evidence>
<dbReference type="PROSITE" id="PS00178">
    <property type="entry name" value="AA_TRNA_LIGASE_I"/>
    <property type="match status" value="1"/>
</dbReference>
<dbReference type="InterPro" id="IPR024109">
    <property type="entry name" value="Trp-tRNA-ligase_bac-type"/>
</dbReference>
<reference evidence="19" key="1">
    <citation type="journal article" date="2023" name="Mol. Phylogenet. Evol.">
        <title>Genome-scale phylogeny and comparative genomics of the fungal order Sordariales.</title>
        <authorList>
            <person name="Hensen N."/>
            <person name="Bonometti L."/>
            <person name="Westerberg I."/>
            <person name="Brannstrom I.O."/>
            <person name="Guillou S."/>
            <person name="Cros-Aarteil S."/>
            <person name="Calhoun S."/>
            <person name="Haridas S."/>
            <person name="Kuo A."/>
            <person name="Mondo S."/>
            <person name="Pangilinan J."/>
            <person name="Riley R."/>
            <person name="LaButti K."/>
            <person name="Andreopoulos B."/>
            <person name="Lipzen A."/>
            <person name="Chen C."/>
            <person name="Yan M."/>
            <person name="Daum C."/>
            <person name="Ng V."/>
            <person name="Clum A."/>
            <person name="Steindorff A."/>
            <person name="Ohm R.A."/>
            <person name="Martin F."/>
            <person name="Silar P."/>
            <person name="Natvig D.O."/>
            <person name="Lalanne C."/>
            <person name="Gautier V."/>
            <person name="Ament-Velasquez S.L."/>
            <person name="Kruys A."/>
            <person name="Hutchinson M.I."/>
            <person name="Powell A.J."/>
            <person name="Barry K."/>
            <person name="Miller A.N."/>
            <person name="Grigoriev I.V."/>
            <person name="Debuchy R."/>
            <person name="Gladieux P."/>
            <person name="Hiltunen Thoren M."/>
            <person name="Johannesson H."/>
        </authorList>
    </citation>
    <scope>NUCLEOTIDE SEQUENCE</scope>
    <source>
        <strain evidence="19">CBS 314.62</strain>
    </source>
</reference>
<dbReference type="InterPro" id="IPR036838">
    <property type="entry name" value="Ribosomal_uS10_dom_sf"/>
</dbReference>
<dbReference type="FunFam" id="3.30.70.600:FF:000003">
    <property type="entry name" value="30S ribosomal protein S10"/>
    <property type="match status" value="1"/>
</dbReference>
<dbReference type="GO" id="GO:0004830">
    <property type="term" value="F:tryptophan-tRNA ligase activity"/>
    <property type="evidence" value="ECO:0007669"/>
    <property type="project" value="UniProtKB-EC"/>
</dbReference>
<dbReference type="InterPro" id="IPR014729">
    <property type="entry name" value="Rossmann-like_a/b/a_fold"/>
</dbReference>
<dbReference type="SMART" id="SM01403">
    <property type="entry name" value="Ribosomal_S10"/>
    <property type="match status" value="1"/>
</dbReference>
<comment type="subcellular location">
    <subcellularLocation>
        <location evidence="1">Mitochondrion</location>
    </subcellularLocation>
</comment>
<dbReference type="Gene3D" id="1.10.240.10">
    <property type="entry name" value="Tyrosyl-Transfer RNA Synthetase"/>
    <property type="match status" value="1"/>
</dbReference>
<dbReference type="PANTHER" id="PTHR43766:SF1">
    <property type="entry name" value="TRYPTOPHAN--TRNA LIGASE, MITOCHONDRIAL"/>
    <property type="match status" value="1"/>
</dbReference>
<evidence type="ECO:0000256" key="2">
    <source>
        <dbReference type="ARBA" id="ARBA00005594"/>
    </source>
</evidence>
<dbReference type="NCBIfam" id="TIGR00233">
    <property type="entry name" value="trpS"/>
    <property type="match status" value="1"/>
</dbReference>
<dbReference type="Gene3D" id="3.30.70.600">
    <property type="entry name" value="Ribosomal protein S10 domain"/>
    <property type="match status" value="1"/>
</dbReference>
<comment type="similarity">
    <text evidence="3">Belongs to the universal ribosomal protein uS10 family.</text>
</comment>
<dbReference type="FunFam" id="3.40.50.620:FF:000082">
    <property type="entry name" value="MSW1p Mitochondrial tryptophanyl-tRNA synthetase"/>
    <property type="match status" value="1"/>
</dbReference>
<dbReference type="PRINTS" id="PR01039">
    <property type="entry name" value="TRNASYNTHTRP"/>
</dbReference>
<dbReference type="InterPro" id="IPR002305">
    <property type="entry name" value="aa-tRNA-synth_Ic"/>
</dbReference>
<keyword evidence="6" id="KW-0547">Nucleotide-binding</keyword>
<evidence type="ECO:0000256" key="11">
    <source>
        <dbReference type="ARBA" id="ARBA00023274"/>
    </source>
</evidence>
<keyword evidence="5" id="KW-0436">Ligase</keyword>
<dbReference type="Pfam" id="PF00338">
    <property type="entry name" value="Ribosomal_S10"/>
    <property type="match status" value="1"/>
</dbReference>
<dbReference type="GO" id="GO:0003735">
    <property type="term" value="F:structural constituent of ribosome"/>
    <property type="evidence" value="ECO:0007669"/>
    <property type="project" value="InterPro"/>
</dbReference>
<comment type="similarity">
    <text evidence="2">Belongs to the class-I aminoacyl-tRNA synthetase family.</text>
</comment>
<dbReference type="InterPro" id="IPR027486">
    <property type="entry name" value="Ribosomal_uS10_dom"/>
</dbReference>
<keyword evidence="7" id="KW-0067">ATP-binding</keyword>
<comment type="catalytic activity">
    <reaction evidence="15">
        <text>tRNA(Trp) + L-tryptophan + ATP = L-tryptophyl-tRNA(Trp) + AMP + diphosphate + H(+)</text>
        <dbReference type="Rhea" id="RHEA:24080"/>
        <dbReference type="Rhea" id="RHEA-COMP:9671"/>
        <dbReference type="Rhea" id="RHEA-COMP:9705"/>
        <dbReference type="ChEBI" id="CHEBI:15378"/>
        <dbReference type="ChEBI" id="CHEBI:30616"/>
        <dbReference type="ChEBI" id="CHEBI:33019"/>
        <dbReference type="ChEBI" id="CHEBI:57912"/>
        <dbReference type="ChEBI" id="CHEBI:78442"/>
        <dbReference type="ChEBI" id="CHEBI:78535"/>
        <dbReference type="ChEBI" id="CHEBI:456215"/>
        <dbReference type="EC" id="6.1.1.2"/>
    </reaction>
</comment>
<keyword evidence="11" id="KW-0687">Ribonucleoprotein</keyword>
<dbReference type="CDD" id="cd00806">
    <property type="entry name" value="TrpRS_core"/>
    <property type="match status" value="1"/>
</dbReference>
<feature type="region of interest" description="Disordered" evidence="17">
    <location>
        <begin position="48"/>
        <end position="78"/>
    </location>
</feature>
<dbReference type="PANTHER" id="PTHR43766">
    <property type="entry name" value="TRYPTOPHAN--TRNA LIGASE, MITOCHONDRIAL"/>
    <property type="match status" value="1"/>
</dbReference>
<evidence type="ECO:0000256" key="5">
    <source>
        <dbReference type="ARBA" id="ARBA00022598"/>
    </source>
</evidence>
<evidence type="ECO:0000256" key="7">
    <source>
        <dbReference type="ARBA" id="ARBA00022840"/>
    </source>
</evidence>
<keyword evidence="10" id="KW-0030">Aminoacyl-tRNA synthetase</keyword>
<evidence type="ECO:0000313" key="19">
    <source>
        <dbReference type="EMBL" id="KAK3692693.1"/>
    </source>
</evidence>